<evidence type="ECO:0000256" key="1">
    <source>
        <dbReference type="ARBA" id="ARBA00023002"/>
    </source>
</evidence>
<dbReference type="InterPro" id="IPR008927">
    <property type="entry name" value="6-PGluconate_DH-like_C_sf"/>
</dbReference>
<evidence type="ECO:0000256" key="2">
    <source>
        <dbReference type="ARBA" id="ARBA00023027"/>
    </source>
</evidence>
<dbReference type="EMBL" id="NEVK01000003">
    <property type="protein sequence ID" value="OZI24798.1"/>
    <property type="molecule type" value="Genomic_DNA"/>
</dbReference>
<dbReference type="GO" id="GO:0016616">
    <property type="term" value="F:oxidoreductase activity, acting on the CH-OH group of donors, NAD or NADP as acceptor"/>
    <property type="evidence" value="ECO:0007669"/>
    <property type="project" value="TreeGrafter"/>
</dbReference>
<evidence type="ECO:0000256" key="3">
    <source>
        <dbReference type="PIRSR" id="PIRSR000103-1"/>
    </source>
</evidence>
<dbReference type="InterPro" id="IPR013328">
    <property type="entry name" value="6PGD_dom2"/>
</dbReference>
<dbReference type="AlphaFoldDB" id="A0A261RIC6"/>
<keyword evidence="1" id="KW-0560">Oxidoreductase</keyword>
<dbReference type="OrthoDB" id="9777604at2"/>
<dbReference type="GO" id="GO:0050661">
    <property type="term" value="F:NADP binding"/>
    <property type="evidence" value="ECO:0007669"/>
    <property type="project" value="InterPro"/>
</dbReference>
<reference evidence="7" key="1">
    <citation type="submission" date="2017-05" db="EMBL/GenBank/DDBJ databases">
        <title>Complete and WGS of Bordetella genogroups.</title>
        <authorList>
            <person name="Spilker T."/>
            <person name="Lipuma J."/>
        </authorList>
    </citation>
    <scope>NUCLEOTIDE SEQUENCE [LARGE SCALE GENOMIC DNA]</scope>
    <source>
        <strain evidence="7">AU18089</strain>
    </source>
</reference>
<keyword evidence="7" id="KW-1185">Reference proteome</keyword>
<dbReference type="Pfam" id="PF03446">
    <property type="entry name" value="NAD_binding_2"/>
    <property type="match status" value="1"/>
</dbReference>
<dbReference type="GO" id="GO:0051287">
    <property type="term" value="F:NAD binding"/>
    <property type="evidence" value="ECO:0007669"/>
    <property type="project" value="InterPro"/>
</dbReference>
<proteinExistence type="predicted"/>
<evidence type="ECO:0000259" key="4">
    <source>
        <dbReference type="Pfam" id="PF03446"/>
    </source>
</evidence>
<dbReference type="Proteomes" id="UP000216947">
    <property type="component" value="Unassembled WGS sequence"/>
</dbReference>
<evidence type="ECO:0000259" key="5">
    <source>
        <dbReference type="Pfam" id="PF14833"/>
    </source>
</evidence>
<dbReference type="InterPro" id="IPR029154">
    <property type="entry name" value="HIBADH-like_NADP-bd"/>
</dbReference>
<name>A0A261RIC6_9BORD</name>
<evidence type="ECO:0000313" key="6">
    <source>
        <dbReference type="EMBL" id="OZI24798.1"/>
    </source>
</evidence>
<dbReference type="InterPro" id="IPR036291">
    <property type="entry name" value="NAD(P)-bd_dom_sf"/>
</dbReference>
<comment type="caution">
    <text evidence="6">The sequence shown here is derived from an EMBL/GenBank/DDBJ whole genome shotgun (WGS) entry which is preliminary data.</text>
</comment>
<dbReference type="SUPFAM" id="SSF48179">
    <property type="entry name" value="6-phosphogluconate dehydrogenase C-terminal domain-like"/>
    <property type="match status" value="1"/>
</dbReference>
<feature type="domain" description="6-phosphogluconate dehydrogenase NADP-binding" evidence="4">
    <location>
        <begin position="1"/>
        <end position="144"/>
    </location>
</feature>
<dbReference type="PANTHER" id="PTHR22981:SF7">
    <property type="entry name" value="3-HYDROXYISOBUTYRATE DEHYDROGENASE, MITOCHONDRIAL"/>
    <property type="match status" value="1"/>
</dbReference>
<protein>
    <submittedName>
        <fullName evidence="6">Oxidoreductase</fullName>
    </submittedName>
</protein>
<accession>A0A261RIC6</accession>
<evidence type="ECO:0000313" key="7">
    <source>
        <dbReference type="Proteomes" id="UP000216947"/>
    </source>
</evidence>
<dbReference type="Pfam" id="PF14833">
    <property type="entry name" value="NAD_binding_11"/>
    <property type="match status" value="1"/>
</dbReference>
<feature type="active site" evidence="3">
    <location>
        <position position="159"/>
    </location>
</feature>
<gene>
    <name evidence="6" type="ORF">CAL19_04735</name>
</gene>
<keyword evidence="2" id="KW-0520">NAD</keyword>
<dbReference type="PIRSF" id="PIRSF000103">
    <property type="entry name" value="HIBADH"/>
    <property type="match status" value="1"/>
</dbReference>
<dbReference type="InterPro" id="IPR006115">
    <property type="entry name" value="6PGDH_NADP-bd"/>
</dbReference>
<dbReference type="Gene3D" id="1.10.1040.10">
    <property type="entry name" value="N-(1-d-carboxylethyl)-l-norvaline Dehydrogenase, domain 2"/>
    <property type="match status" value="1"/>
</dbReference>
<dbReference type="InterPro" id="IPR015815">
    <property type="entry name" value="HIBADH-related"/>
</dbReference>
<dbReference type="PANTHER" id="PTHR22981">
    <property type="entry name" value="3-HYDROXYISOBUTYRATE DEHYDROGENASE-RELATED"/>
    <property type="match status" value="1"/>
</dbReference>
<feature type="domain" description="3-hydroxyisobutyrate dehydrogenase-like NAD-binding" evidence="5">
    <location>
        <begin position="153"/>
        <end position="273"/>
    </location>
</feature>
<dbReference type="Gene3D" id="3.40.50.720">
    <property type="entry name" value="NAD(P)-binding Rossmann-like Domain"/>
    <property type="match status" value="1"/>
</dbReference>
<sequence length="290" mass="30313">MGAELAHNLAQGGVPLVVHDARPQAGSRFAGMDVDVAASPAEVASRCEIVCVCLPTPDVVRQVALGPGGLAEGDRMRVYVDMSTTGPATARSVANELARRGVQAVDAPVSGGVAGARARTLALMVSGAADVVAGLEPLFALMGKPRIIGHEVGQGQSMKLINNLMAAAHLALAAEATVLGVKAGLAPETVLDTLNAGSGKNSATEDRFPKYVLPRTFDNGFANALMRKDVRLCMEMAEELQVPLWVGTAVDRLWMQTVLQVGPHESSTSIVKTLEQWVGVQVGAQEPRHV</sequence>
<organism evidence="6 7">
    <name type="scientific">Bordetella genomosp. 7</name>
    <dbReference type="NCBI Taxonomy" id="1416805"/>
    <lineage>
        <taxon>Bacteria</taxon>
        <taxon>Pseudomonadati</taxon>
        <taxon>Pseudomonadota</taxon>
        <taxon>Betaproteobacteria</taxon>
        <taxon>Burkholderiales</taxon>
        <taxon>Alcaligenaceae</taxon>
        <taxon>Bordetella</taxon>
    </lineage>
</organism>
<dbReference type="SUPFAM" id="SSF51735">
    <property type="entry name" value="NAD(P)-binding Rossmann-fold domains"/>
    <property type="match status" value="1"/>
</dbReference>